<dbReference type="AlphaFoldDB" id="A0AAW2X389"/>
<dbReference type="Pfam" id="PF17921">
    <property type="entry name" value="Integrase_H2C2"/>
    <property type="match status" value="1"/>
</dbReference>
<gene>
    <name evidence="2" type="ORF">Slati_1389700</name>
</gene>
<dbReference type="InterPro" id="IPR052160">
    <property type="entry name" value="Gypsy_RT_Integrase-like"/>
</dbReference>
<sequence length="211" mass="24136">MVSGVKERNVVVMVRETTTIEEMVINVVESEESWKTPFIQYLKRGILPNDPIIAKRVQFKTNRFVLMGDELFKRTSEGMLLKCLDSERAEYVMNEIHGGSCGNHSGRRLMAQKITRQGYFWPMMVTDAMEFSKKCESCQKFANLLHAPATPMEGIKIACPFDQRGIDIVGPFPLAPTQKKFMIVAIEYFSKWVEAKALAKISKKKEVMNFI</sequence>
<protein>
    <recommendedName>
        <fullName evidence="1">Integrase zinc-binding domain-containing protein</fullName>
    </recommendedName>
</protein>
<reference evidence="2" key="2">
    <citation type="journal article" date="2024" name="Plant">
        <title>Genomic evolution and insights into agronomic trait innovations of Sesamum species.</title>
        <authorList>
            <person name="Miao H."/>
            <person name="Wang L."/>
            <person name="Qu L."/>
            <person name="Liu H."/>
            <person name="Sun Y."/>
            <person name="Le M."/>
            <person name="Wang Q."/>
            <person name="Wei S."/>
            <person name="Zheng Y."/>
            <person name="Lin W."/>
            <person name="Duan Y."/>
            <person name="Cao H."/>
            <person name="Xiong S."/>
            <person name="Wang X."/>
            <person name="Wei L."/>
            <person name="Li C."/>
            <person name="Ma Q."/>
            <person name="Ju M."/>
            <person name="Zhao R."/>
            <person name="Li G."/>
            <person name="Mu C."/>
            <person name="Tian Q."/>
            <person name="Mei H."/>
            <person name="Zhang T."/>
            <person name="Gao T."/>
            <person name="Zhang H."/>
        </authorList>
    </citation>
    <scope>NUCLEOTIDE SEQUENCE</scope>
    <source>
        <strain evidence="2">KEN1</strain>
    </source>
</reference>
<dbReference type="EMBL" id="JACGWN010000005">
    <property type="protein sequence ID" value="KAL0448333.1"/>
    <property type="molecule type" value="Genomic_DNA"/>
</dbReference>
<dbReference type="Gene3D" id="1.10.340.70">
    <property type="match status" value="1"/>
</dbReference>
<dbReference type="Gene3D" id="3.30.420.10">
    <property type="entry name" value="Ribonuclease H-like superfamily/Ribonuclease H"/>
    <property type="match status" value="1"/>
</dbReference>
<name>A0AAW2X389_9LAMI</name>
<dbReference type="InterPro" id="IPR036397">
    <property type="entry name" value="RNaseH_sf"/>
</dbReference>
<proteinExistence type="predicted"/>
<comment type="caution">
    <text evidence="2">The sequence shown here is derived from an EMBL/GenBank/DDBJ whole genome shotgun (WGS) entry which is preliminary data.</text>
</comment>
<organism evidence="2">
    <name type="scientific">Sesamum latifolium</name>
    <dbReference type="NCBI Taxonomy" id="2727402"/>
    <lineage>
        <taxon>Eukaryota</taxon>
        <taxon>Viridiplantae</taxon>
        <taxon>Streptophyta</taxon>
        <taxon>Embryophyta</taxon>
        <taxon>Tracheophyta</taxon>
        <taxon>Spermatophyta</taxon>
        <taxon>Magnoliopsida</taxon>
        <taxon>eudicotyledons</taxon>
        <taxon>Gunneridae</taxon>
        <taxon>Pentapetalae</taxon>
        <taxon>asterids</taxon>
        <taxon>lamiids</taxon>
        <taxon>Lamiales</taxon>
        <taxon>Pedaliaceae</taxon>
        <taxon>Sesamum</taxon>
    </lineage>
</organism>
<dbReference type="InterPro" id="IPR041588">
    <property type="entry name" value="Integrase_H2C2"/>
</dbReference>
<reference evidence="2" key="1">
    <citation type="submission" date="2020-06" db="EMBL/GenBank/DDBJ databases">
        <authorList>
            <person name="Li T."/>
            <person name="Hu X."/>
            <person name="Zhang T."/>
            <person name="Song X."/>
            <person name="Zhang H."/>
            <person name="Dai N."/>
            <person name="Sheng W."/>
            <person name="Hou X."/>
            <person name="Wei L."/>
        </authorList>
    </citation>
    <scope>NUCLEOTIDE SEQUENCE</scope>
    <source>
        <strain evidence="2">KEN1</strain>
        <tissue evidence="2">Leaf</tissue>
    </source>
</reference>
<accession>A0AAW2X389</accession>
<dbReference type="SUPFAM" id="SSF53098">
    <property type="entry name" value="Ribonuclease H-like"/>
    <property type="match status" value="1"/>
</dbReference>
<dbReference type="InterPro" id="IPR012337">
    <property type="entry name" value="RNaseH-like_sf"/>
</dbReference>
<evidence type="ECO:0000259" key="1">
    <source>
        <dbReference type="Pfam" id="PF17921"/>
    </source>
</evidence>
<dbReference type="PANTHER" id="PTHR47266">
    <property type="entry name" value="ENDONUCLEASE-RELATED"/>
    <property type="match status" value="1"/>
</dbReference>
<feature type="domain" description="Integrase zinc-binding" evidence="1">
    <location>
        <begin position="87"/>
        <end position="141"/>
    </location>
</feature>
<evidence type="ECO:0000313" key="2">
    <source>
        <dbReference type="EMBL" id="KAL0448333.1"/>
    </source>
</evidence>
<dbReference type="GO" id="GO:0003676">
    <property type="term" value="F:nucleic acid binding"/>
    <property type="evidence" value="ECO:0007669"/>
    <property type="project" value="InterPro"/>
</dbReference>